<evidence type="ECO:0000313" key="3">
    <source>
        <dbReference type="Proteomes" id="UP000887572"/>
    </source>
</evidence>
<proteinExistence type="predicted"/>
<sequence>MRFLFRCALLGTVLTAFLIVLAIQRHSVKRSSSTTVGWYAAPGYGGNAADAAASSKSAEQKQNRQELPTNEDHEIRRLLLAGAASADDTAPASRLDGASSAEMAPALMLRFPRFPPAIGGGGGTSGAEMTLNVAIVLLVSLLSIAILITAICCVIIVALALDTSSTARRWSARPSMAATSADFFLSSWPDMATQYHQLSQSPIYRTPGLDKLFQQQQQHHHYHYDYSLQQADLMAILHDAPVDTPPLTDDDYEISDDWHGHAQSRGEHRQRRNSFTIIKISPLFWSVTQCVPPAVQIHALAVEYTLNRISSSNPAAECRRPPAHWAAGS</sequence>
<evidence type="ECO:0000256" key="1">
    <source>
        <dbReference type="SAM" id="MobiDB-lite"/>
    </source>
</evidence>
<accession>A0A914HKA3</accession>
<keyword evidence="2" id="KW-0812">Transmembrane</keyword>
<keyword evidence="2" id="KW-1133">Transmembrane helix</keyword>
<evidence type="ECO:0000256" key="2">
    <source>
        <dbReference type="SAM" id="Phobius"/>
    </source>
</evidence>
<feature type="transmembrane region" description="Helical" evidence="2">
    <location>
        <begin position="133"/>
        <end position="161"/>
    </location>
</feature>
<keyword evidence="2" id="KW-0472">Membrane</keyword>
<dbReference type="WBParaSite" id="Gr19_v10_g191.t1">
    <property type="protein sequence ID" value="Gr19_v10_g191.t1"/>
    <property type="gene ID" value="Gr19_v10_g191"/>
</dbReference>
<dbReference type="AlphaFoldDB" id="A0A914HKA3"/>
<organism evidence="3 4">
    <name type="scientific">Globodera rostochiensis</name>
    <name type="common">Golden nematode worm</name>
    <name type="synonym">Heterodera rostochiensis</name>
    <dbReference type="NCBI Taxonomy" id="31243"/>
    <lineage>
        <taxon>Eukaryota</taxon>
        <taxon>Metazoa</taxon>
        <taxon>Ecdysozoa</taxon>
        <taxon>Nematoda</taxon>
        <taxon>Chromadorea</taxon>
        <taxon>Rhabditida</taxon>
        <taxon>Tylenchina</taxon>
        <taxon>Tylenchomorpha</taxon>
        <taxon>Tylenchoidea</taxon>
        <taxon>Heteroderidae</taxon>
        <taxon>Heteroderinae</taxon>
        <taxon>Globodera</taxon>
    </lineage>
</organism>
<reference evidence="4" key="1">
    <citation type="submission" date="2022-11" db="UniProtKB">
        <authorList>
            <consortium name="WormBaseParasite"/>
        </authorList>
    </citation>
    <scope>IDENTIFICATION</scope>
</reference>
<feature type="region of interest" description="Disordered" evidence="1">
    <location>
        <begin position="50"/>
        <end position="69"/>
    </location>
</feature>
<name>A0A914HKA3_GLORO</name>
<protein>
    <submittedName>
        <fullName evidence="4">Membrane-associated protein</fullName>
    </submittedName>
</protein>
<evidence type="ECO:0000313" key="4">
    <source>
        <dbReference type="WBParaSite" id="Gr19_v10_g191.t1"/>
    </source>
</evidence>
<keyword evidence="3" id="KW-1185">Reference proteome</keyword>
<feature type="compositionally biased region" description="Basic and acidic residues" evidence="1">
    <location>
        <begin position="58"/>
        <end position="69"/>
    </location>
</feature>
<dbReference type="Proteomes" id="UP000887572">
    <property type="component" value="Unplaced"/>
</dbReference>